<name>A0A9D4MT73_DREPO</name>
<keyword evidence="2" id="KW-1185">Reference proteome</keyword>
<protein>
    <submittedName>
        <fullName evidence="1">Uncharacterized protein</fullName>
    </submittedName>
</protein>
<reference evidence="1" key="1">
    <citation type="journal article" date="2019" name="bioRxiv">
        <title>The Genome of the Zebra Mussel, Dreissena polymorpha: A Resource for Invasive Species Research.</title>
        <authorList>
            <person name="McCartney M.A."/>
            <person name="Auch B."/>
            <person name="Kono T."/>
            <person name="Mallez S."/>
            <person name="Zhang Y."/>
            <person name="Obille A."/>
            <person name="Becker A."/>
            <person name="Abrahante J.E."/>
            <person name="Garbe J."/>
            <person name="Badalamenti J.P."/>
            <person name="Herman A."/>
            <person name="Mangelson H."/>
            <person name="Liachko I."/>
            <person name="Sullivan S."/>
            <person name="Sone E.D."/>
            <person name="Koren S."/>
            <person name="Silverstein K.A.T."/>
            <person name="Beckman K.B."/>
            <person name="Gohl D.M."/>
        </authorList>
    </citation>
    <scope>NUCLEOTIDE SEQUENCE</scope>
    <source>
        <strain evidence="1">Duluth1</strain>
        <tissue evidence="1">Whole animal</tissue>
    </source>
</reference>
<sequence>MMHNDGITCGSVLLGEKPGYPEGTPPVRYGDNQTIRVSAVLFQDSPCGRNVDCVLLPGLFVLVDVCSREYRVVTGMMVSG</sequence>
<reference evidence="1" key="2">
    <citation type="submission" date="2020-11" db="EMBL/GenBank/DDBJ databases">
        <authorList>
            <person name="McCartney M.A."/>
            <person name="Auch B."/>
            <person name="Kono T."/>
            <person name="Mallez S."/>
            <person name="Becker A."/>
            <person name="Gohl D.M."/>
            <person name="Silverstein K.A.T."/>
            <person name="Koren S."/>
            <person name="Bechman K.B."/>
            <person name="Herman A."/>
            <person name="Abrahante J.E."/>
            <person name="Garbe J."/>
        </authorList>
    </citation>
    <scope>NUCLEOTIDE SEQUENCE</scope>
    <source>
        <strain evidence="1">Duluth1</strain>
        <tissue evidence="1">Whole animal</tissue>
    </source>
</reference>
<gene>
    <name evidence="1" type="ORF">DPMN_005274</name>
</gene>
<dbReference type="EMBL" id="JAIWYP010000001">
    <property type="protein sequence ID" value="KAH3881349.1"/>
    <property type="molecule type" value="Genomic_DNA"/>
</dbReference>
<dbReference type="Proteomes" id="UP000828390">
    <property type="component" value="Unassembled WGS sequence"/>
</dbReference>
<proteinExistence type="predicted"/>
<organism evidence="1 2">
    <name type="scientific">Dreissena polymorpha</name>
    <name type="common">Zebra mussel</name>
    <name type="synonym">Mytilus polymorpha</name>
    <dbReference type="NCBI Taxonomy" id="45954"/>
    <lineage>
        <taxon>Eukaryota</taxon>
        <taxon>Metazoa</taxon>
        <taxon>Spiralia</taxon>
        <taxon>Lophotrochozoa</taxon>
        <taxon>Mollusca</taxon>
        <taxon>Bivalvia</taxon>
        <taxon>Autobranchia</taxon>
        <taxon>Heteroconchia</taxon>
        <taxon>Euheterodonta</taxon>
        <taxon>Imparidentia</taxon>
        <taxon>Neoheterodontei</taxon>
        <taxon>Myida</taxon>
        <taxon>Dreissenoidea</taxon>
        <taxon>Dreissenidae</taxon>
        <taxon>Dreissena</taxon>
    </lineage>
</organism>
<accession>A0A9D4MT73</accession>
<evidence type="ECO:0000313" key="2">
    <source>
        <dbReference type="Proteomes" id="UP000828390"/>
    </source>
</evidence>
<evidence type="ECO:0000313" key="1">
    <source>
        <dbReference type="EMBL" id="KAH3881349.1"/>
    </source>
</evidence>
<dbReference type="AlphaFoldDB" id="A0A9D4MT73"/>
<comment type="caution">
    <text evidence="1">The sequence shown here is derived from an EMBL/GenBank/DDBJ whole genome shotgun (WGS) entry which is preliminary data.</text>
</comment>